<evidence type="ECO:0000313" key="3">
    <source>
        <dbReference type="EMBL" id="ESO86593.1"/>
    </source>
</evidence>
<organism evidence="3 4">
    <name type="scientific">Lottia gigantea</name>
    <name type="common">Giant owl limpet</name>
    <dbReference type="NCBI Taxonomy" id="225164"/>
    <lineage>
        <taxon>Eukaryota</taxon>
        <taxon>Metazoa</taxon>
        <taxon>Spiralia</taxon>
        <taxon>Lophotrochozoa</taxon>
        <taxon>Mollusca</taxon>
        <taxon>Gastropoda</taxon>
        <taxon>Patellogastropoda</taxon>
        <taxon>Lottioidea</taxon>
        <taxon>Lottiidae</taxon>
        <taxon>Lottia</taxon>
    </lineage>
</organism>
<evidence type="ECO:0000259" key="2">
    <source>
        <dbReference type="PROSITE" id="PS50209"/>
    </source>
</evidence>
<gene>
    <name evidence="3" type="ORF">LOTGIDRAFT_167117</name>
</gene>
<dbReference type="HOGENOM" id="CLU_581785_0_0_1"/>
<proteinExistence type="predicted"/>
<protein>
    <recommendedName>
        <fullName evidence="2">CARD domain-containing protein</fullName>
    </recommendedName>
</protein>
<dbReference type="PROSITE" id="PS50209">
    <property type="entry name" value="CARD"/>
    <property type="match status" value="1"/>
</dbReference>
<feature type="compositionally biased region" description="Polar residues" evidence="1">
    <location>
        <begin position="137"/>
        <end position="146"/>
    </location>
</feature>
<feature type="compositionally biased region" description="Low complexity" evidence="1">
    <location>
        <begin position="240"/>
        <end position="266"/>
    </location>
</feature>
<dbReference type="CTD" id="20240534"/>
<feature type="compositionally biased region" description="Polar residues" evidence="1">
    <location>
        <begin position="214"/>
        <end position="239"/>
    </location>
</feature>
<dbReference type="GeneID" id="20240534"/>
<dbReference type="InterPro" id="IPR011029">
    <property type="entry name" value="DEATH-like_dom_sf"/>
</dbReference>
<sequence>MNDIHKAVLREKNDFLIHEITATHILQKLLRARVIDKDQAAKVLDAHERSKNEGMGVLLQYVSRGGSKSFDNFLEVLRKENYDEVANELVKAVTRKEKLQHSKIPVTPKSNRKAMANNGNQQSGQLTYRSEEKTLAPNKSTNATKASDTRSDKTGTKEKTFIAKSEGKHNSRQPQTQATTDKPGYGSQHGVRSNINDSKSNATRQPDAAGKTKPINNGTSQSSSFSPKKTQSGNTTSSVSTKPSKNATSTTNTKTSQPSNTTSNSKAPIATSNKQANARSSHAANTQSTTSNASPSNAKPFNSNASQSKTSHSTSPSKSSHSTSPSKQSYSTSSSKQSNATRPPKQPNAARDSKPVNNKSSLMISSTKLQTKTSQTKGSEETTSTGTNNKSQGTKRDNEPRVPKDAPNTKPSLTANSKPLNSKTVGTGNAKQSKPESNKQQLQQEKAATGRTPKPAGVQPKSKPNKRFIN</sequence>
<feature type="compositionally biased region" description="Low complexity" evidence="1">
    <location>
        <begin position="306"/>
        <end position="338"/>
    </location>
</feature>
<dbReference type="CDD" id="cd01671">
    <property type="entry name" value="CARD"/>
    <property type="match status" value="1"/>
</dbReference>
<dbReference type="AlphaFoldDB" id="V3Z6Y6"/>
<feature type="compositionally biased region" description="Polar residues" evidence="1">
    <location>
        <begin position="355"/>
        <end position="364"/>
    </location>
</feature>
<dbReference type="OMA" id="WIPSHSP"/>
<feature type="compositionally biased region" description="Polar residues" evidence="1">
    <location>
        <begin position="270"/>
        <end position="305"/>
    </location>
</feature>
<evidence type="ECO:0000313" key="4">
    <source>
        <dbReference type="Proteomes" id="UP000030746"/>
    </source>
</evidence>
<keyword evidence="4" id="KW-1185">Reference proteome</keyword>
<name>V3Z6Y6_LOTGI</name>
<feature type="domain" description="CARD" evidence="2">
    <location>
        <begin position="1"/>
        <end position="92"/>
    </location>
</feature>
<dbReference type="InterPro" id="IPR001315">
    <property type="entry name" value="CARD"/>
</dbReference>
<dbReference type="EMBL" id="KB203049">
    <property type="protein sequence ID" value="ESO86593.1"/>
    <property type="molecule type" value="Genomic_DNA"/>
</dbReference>
<evidence type="ECO:0000256" key="1">
    <source>
        <dbReference type="SAM" id="MobiDB-lite"/>
    </source>
</evidence>
<dbReference type="Proteomes" id="UP000030746">
    <property type="component" value="Unassembled WGS sequence"/>
</dbReference>
<feature type="compositionally biased region" description="Polar residues" evidence="1">
    <location>
        <begin position="190"/>
        <end position="204"/>
    </location>
</feature>
<feature type="compositionally biased region" description="Low complexity" evidence="1">
    <location>
        <begin position="365"/>
        <end position="391"/>
    </location>
</feature>
<feature type="compositionally biased region" description="Polar residues" evidence="1">
    <location>
        <begin position="409"/>
        <end position="432"/>
    </location>
</feature>
<dbReference type="SUPFAM" id="SSF47986">
    <property type="entry name" value="DEATH domain"/>
    <property type="match status" value="1"/>
</dbReference>
<reference evidence="3 4" key="1">
    <citation type="journal article" date="2013" name="Nature">
        <title>Insights into bilaterian evolution from three spiralian genomes.</title>
        <authorList>
            <person name="Simakov O."/>
            <person name="Marletaz F."/>
            <person name="Cho S.J."/>
            <person name="Edsinger-Gonzales E."/>
            <person name="Havlak P."/>
            <person name="Hellsten U."/>
            <person name="Kuo D.H."/>
            <person name="Larsson T."/>
            <person name="Lv J."/>
            <person name="Arendt D."/>
            <person name="Savage R."/>
            <person name="Osoegawa K."/>
            <person name="de Jong P."/>
            <person name="Grimwood J."/>
            <person name="Chapman J.A."/>
            <person name="Shapiro H."/>
            <person name="Aerts A."/>
            <person name="Otillar R.P."/>
            <person name="Terry A.Y."/>
            <person name="Boore J.L."/>
            <person name="Grigoriev I.V."/>
            <person name="Lindberg D.R."/>
            <person name="Seaver E.C."/>
            <person name="Weisblat D.A."/>
            <person name="Putnam N.H."/>
            <person name="Rokhsar D.S."/>
        </authorList>
    </citation>
    <scope>NUCLEOTIDE SEQUENCE [LARGE SCALE GENOMIC DNA]</scope>
</reference>
<feature type="compositionally biased region" description="Basic and acidic residues" evidence="1">
    <location>
        <begin position="147"/>
        <end position="169"/>
    </location>
</feature>
<feature type="region of interest" description="Disordered" evidence="1">
    <location>
        <begin position="98"/>
        <end position="470"/>
    </location>
</feature>
<dbReference type="Pfam" id="PF00619">
    <property type="entry name" value="CARD"/>
    <property type="match status" value="1"/>
</dbReference>
<feature type="compositionally biased region" description="Polar residues" evidence="1">
    <location>
        <begin position="117"/>
        <end position="128"/>
    </location>
</feature>
<accession>V3Z6Y6</accession>
<dbReference type="RefSeq" id="XP_009062825.1">
    <property type="nucleotide sequence ID" value="XM_009064577.1"/>
</dbReference>
<dbReference type="KEGG" id="lgi:LOTGIDRAFT_167117"/>
<dbReference type="Gene3D" id="1.10.533.10">
    <property type="entry name" value="Death Domain, Fas"/>
    <property type="match status" value="1"/>
</dbReference>
<dbReference type="GO" id="GO:0042981">
    <property type="term" value="P:regulation of apoptotic process"/>
    <property type="evidence" value="ECO:0007669"/>
    <property type="project" value="InterPro"/>
</dbReference>
<feature type="compositionally biased region" description="Basic and acidic residues" evidence="1">
    <location>
        <begin position="394"/>
        <end position="404"/>
    </location>
</feature>